<dbReference type="AlphaFoldDB" id="A0A1H0P0X5"/>
<dbReference type="EMBL" id="FNIZ01000010">
    <property type="protein sequence ID" value="SDO98707.1"/>
    <property type="molecule type" value="Genomic_DNA"/>
</dbReference>
<gene>
    <name evidence="1" type="ORF">SAMN05421677_11033</name>
</gene>
<keyword evidence="2" id="KW-1185">Reference proteome</keyword>
<organism evidence="1 2">
    <name type="scientific">Halobacillus aidingensis</name>
    <dbReference type="NCBI Taxonomy" id="240303"/>
    <lineage>
        <taxon>Bacteria</taxon>
        <taxon>Bacillati</taxon>
        <taxon>Bacillota</taxon>
        <taxon>Bacilli</taxon>
        <taxon>Bacillales</taxon>
        <taxon>Bacillaceae</taxon>
        <taxon>Halobacillus</taxon>
    </lineage>
</organism>
<dbReference type="RefSeq" id="WP_089652636.1">
    <property type="nucleotide sequence ID" value="NZ_FNIZ01000010.1"/>
</dbReference>
<protein>
    <submittedName>
        <fullName evidence="1">Post-transcriptional regulator</fullName>
    </submittedName>
</protein>
<dbReference type="OrthoDB" id="2990595at2"/>
<dbReference type="Pfam" id="PF13797">
    <property type="entry name" value="Post_transc_reg"/>
    <property type="match status" value="1"/>
</dbReference>
<name>A0A1H0P0X5_HALAD</name>
<dbReference type="Proteomes" id="UP000198860">
    <property type="component" value="Unassembled WGS sequence"/>
</dbReference>
<evidence type="ECO:0000313" key="1">
    <source>
        <dbReference type="EMBL" id="SDO98707.1"/>
    </source>
</evidence>
<dbReference type="InterPro" id="IPR025716">
    <property type="entry name" value="Post-transcriptional_regulator"/>
</dbReference>
<dbReference type="STRING" id="240303.SAMN05421677_11033"/>
<accession>A0A1H0P0X5</accession>
<sequence length="98" mass="11657">MDQKKVVTSWRNEMKIVLQSKVEEFHLLGYKRATEEEVWDCLIKKVWNGEPEKRLYQMVQDILHLQTHTYTSYLTTEAYQNDDLLASIEALKGTSEYE</sequence>
<reference evidence="2" key="1">
    <citation type="submission" date="2016-10" db="EMBL/GenBank/DDBJ databases">
        <authorList>
            <person name="Varghese N."/>
            <person name="Submissions S."/>
        </authorList>
    </citation>
    <scope>NUCLEOTIDE SEQUENCE [LARGE SCALE GENOMIC DNA]</scope>
    <source>
        <strain evidence="2">CGMCC 1.3703</strain>
    </source>
</reference>
<proteinExistence type="predicted"/>
<evidence type="ECO:0000313" key="2">
    <source>
        <dbReference type="Proteomes" id="UP000198860"/>
    </source>
</evidence>